<organism evidence="3 4">
    <name type="scientific">Shewanella benthica</name>
    <dbReference type="NCBI Taxonomy" id="43661"/>
    <lineage>
        <taxon>Bacteria</taxon>
        <taxon>Pseudomonadati</taxon>
        <taxon>Pseudomonadota</taxon>
        <taxon>Gammaproteobacteria</taxon>
        <taxon>Alteromonadales</taxon>
        <taxon>Shewanellaceae</taxon>
        <taxon>Shewanella</taxon>
    </lineage>
</organism>
<dbReference type="KEGG" id="sbk:SHEWBE_3203"/>
<dbReference type="OrthoDB" id="9786029at2"/>
<protein>
    <recommendedName>
        <fullName evidence="2">DUF2062 domain-containing protein</fullName>
    </recommendedName>
</protein>
<dbReference type="EMBL" id="LS483452">
    <property type="protein sequence ID" value="SQH77166.1"/>
    <property type="molecule type" value="Genomic_DNA"/>
</dbReference>
<proteinExistence type="predicted"/>
<evidence type="ECO:0000256" key="1">
    <source>
        <dbReference type="SAM" id="Phobius"/>
    </source>
</evidence>
<sequence>MPKKFIEKFMPKPETLRNHKHLQMFGKLLHKENLWALNRRSAPAAFAVGLFVAWLPIPFQMVFAAALAIVFNCNLPIAVALVWITNPVTMPFMFYAAYLLGAKILSHPPQEFAFEATWRWVEASVFTIGPPFMLGCLVLGSVFALIGYFLIKTLWRYSILLKWKSRKSLK</sequence>
<dbReference type="PANTHER" id="PTHR40547:SF1">
    <property type="entry name" value="SLL0298 PROTEIN"/>
    <property type="match status" value="1"/>
</dbReference>
<reference evidence="4" key="1">
    <citation type="submission" date="2018-06" db="EMBL/GenBank/DDBJ databases">
        <authorList>
            <person name="Cea G.-C."/>
            <person name="William W."/>
        </authorList>
    </citation>
    <scope>NUCLEOTIDE SEQUENCE [LARGE SCALE GENOMIC DNA]</scope>
    <source>
        <strain evidence="4">DB21MT-2</strain>
    </source>
</reference>
<name>A0A330M3G5_9GAMM</name>
<gene>
    <name evidence="3" type="ORF">SHEWBE_3203</name>
</gene>
<keyword evidence="1" id="KW-0472">Membrane</keyword>
<dbReference type="Proteomes" id="UP000250123">
    <property type="component" value="Chromosome SHEWBE"/>
</dbReference>
<dbReference type="PANTHER" id="PTHR40547">
    <property type="entry name" value="SLL0298 PROTEIN"/>
    <property type="match status" value="1"/>
</dbReference>
<accession>A0A330M3G5</accession>
<feature type="domain" description="DUF2062" evidence="2">
    <location>
        <begin position="23"/>
        <end position="164"/>
    </location>
</feature>
<evidence type="ECO:0000259" key="2">
    <source>
        <dbReference type="Pfam" id="PF09835"/>
    </source>
</evidence>
<dbReference type="RefSeq" id="WP_112353142.1">
    <property type="nucleotide sequence ID" value="NZ_LS483452.1"/>
</dbReference>
<dbReference type="InterPro" id="IPR018639">
    <property type="entry name" value="DUF2062"/>
</dbReference>
<dbReference type="Pfam" id="PF09835">
    <property type="entry name" value="DUF2062"/>
    <property type="match status" value="1"/>
</dbReference>
<dbReference type="AlphaFoldDB" id="A0A330M3G5"/>
<keyword evidence="1" id="KW-1133">Transmembrane helix</keyword>
<keyword evidence="1" id="KW-0812">Transmembrane</keyword>
<feature type="transmembrane region" description="Helical" evidence="1">
    <location>
        <begin position="128"/>
        <end position="151"/>
    </location>
</feature>
<evidence type="ECO:0000313" key="4">
    <source>
        <dbReference type="Proteomes" id="UP000250123"/>
    </source>
</evidence>
<evidence type="ECO:0000313" key="3">
    <source>
        <dbReference type="EMBL" id="SQH77166.1"/>
    </source>
</evidence>